<protein>
    <submittedName>
        <fullName evidence="1">Uncharacterized protein</fullName>
    </submittedName>
</protein>
<dbReference type="AlphaFoldDB" id="A0A8J2PMT2"/>
<organism evidence="1 2">
    <name type="scientific">Allacma fusca</name>
    <dbReference type="NCBI Taxonomy" id="39272"/>
    <lineage>
        <taxon>Eukaryota</taxon>
        <taxon>Metazoa</taxon>
        <taxon>Ecdysozoa</taxon>
        <taxon>Arthropoda</taxon>
        <taxon>Hexapoda</taxon>
        <taxon>Collembola</taxon>
        <taxon>Symphypleona</taxon>
        <taxon>Sminthuridae</taxon>
        <taxon>Allacma</taxon>
    </lineage>
</organism>
<proteinExistence type="predicted"/>
<dbReference type="PANTHER" id="PTHR46954:SF1">
    <property type="entry name" value="C2H2-TYPE DOMAIN-CONTAINING PROTEIN"/>
    <property type="match status" value="1"/>
</dbReference>
<gene>
    <name evidence="1" type="ORF">AFUS01_LOCUS39274</name>
</gene>
<evidence type="ECO:0000313" key="2">
    <source>
        <dbReference type="Proteomes" id="UP000708208"/>
    </source>
</evidence>
<dbReference type="EMBL" id="CAJVCH010551392">
    <property type="protein sequence ID" value="CAG7829410.1"/>
    <property type="molecule type" value="Genomic_DNA"/>
</dbReference>
<dbReference type="PANTHER" id="PTHR46954">
    <property type="entry name" value="C2H2-TYPE DOMAIN-CONTAINING PROTEIN"/>
    <property type="match status" value="1"/>
</dbReference>
<accession>A0A8J2PMT2</accession>
<name>A0A8J2PMT2_9HEXA</name>
<feature type="non-terminal residue" evidence="1">
    <location>
        <position position="168"/>
    </location>
</feature>
<reference evidence="1" key="1">
    <citation type="submission" date="2021-06" db="EMBL/GenBank/DDBJ databases">
        <authorList>
            <person name="Hodson N. C."/>
            <person name="Mongue J. A."/>
            <person name="Jaron S. K."/>
        </authorList>
    </citation>
    <scope>NUCLEOTIDE SEQUENCE</scope>
</reference>
<dbReference type="OrthoDB" id="10065089at2759"/>
<dbReference type="Proteomes" id="UP000708208">
    <property type="component" value="Unassembled WGS sequence"/>
</dbReference>
<evidence type="ECO:0000313" key="1">
    <source>
        <dbReference type="EMBL" id="CAG7829410.1"/>
    </source>
</evidence>
<keyword evidence="2" id="KW-1185">Reference proteome</keyword>
<comment type="caution">
    <text evidence="1">The sequence shown here is derived from an EMBL/GenBank/DDBJ whole genome shotgun (WGS) entry which is preliminary data.</text>
</comment>
<sequence>MLMHMEYRVRLPDHDFTLVDWLKLTSSVYAILSMKSGRITYSGPTFIAIRSAKHAKRTAETHLQDFQRLLELPKQKTYHDGQCKPVQILSCDGGPDESPGFLTLQASVAQFKKYDLDAVFVGTYAPGQSAYNPVERRMAPLSKDLAGIILPYETFGSHLNYVRETADL</sequence>